<evidence type="ECO:0000256" key="1">
    <source>
        <dbReference type="SAM" id="MobiDB-lite"/>
    </source>
</evidence>
<comment type="caution">
    <text evidence="2">The sequence shown here is derived from an EMBL/GenBank/DDBJ whole genome shotgun (WGS) entry which is preliminary data.</text>
</comment>
<dbReference type="InterPro" id="IPR001005">
    <property type="entry name" value="SANT/Myb"/>
</dbReference>
<dbReference type="Proteomes" id="UP000886885">
    <property type="component" value="Unassembled WGS sequence"/>
</dbReference>
<keyword evidence="3" id="KW-1185">Reference proteome</keyword>
<name>A0A8X7XNR6_POPTO</name>
<feature type="region of interest" description="Disordered" evidence="1">
    <location>
        <begin position="174"/>
        <end position="198"/>
    </location>
</feature>
<feature type="compositionally biased region" description="Polar residues" evidence="1">
    <location>
        <begin position="22"/>
        <end position="67"/>
    </location>
</feature>
<sequence>MVMAVSASNNTNDDNNNDSNNQEATASQKPPSTANGVPVNSTNNGASHSNSNNLSTGDAVNSKTLSSLKHDPGISVEWSPDEQSILDDLLSKYASESNLVRYAKIAMKLKDKTVRDVALRCRWMTKKENGKRRKEDHSARKNKDRKIQPFGHSRACKDGIDSLTSHVTLTYVSQEKATDSSTKSSSHLTTRPNGPSYAPMIPIDNDDGVSYKGWFGFGQIRNIEKYATYKYDSYSCVMLFQTDDIGGATGELLEKNAQILSQISSNFSSFQVHDNINLLGKSRENILALLNEYALTSLIYHLTQIILLYGIASLPCACNHILTICFIRASNFSKLCSLNDMPETMKQMPPLPVKMNEELASNILLPPSSHQ</sequence>
<protein>
    <recommendedName>
        <fullName evidence="4">Myb-like domain-containing protein</fullName>
    </recommendedName>
</protein>
<gene>
    <name evidence="2" type="ORF">POTOM_059973</name>
</gene>
<accession>A0A8X7XNR6</accession>
<dbReference type="Pfam" id="PF12579">
    <property type="entry name" value="DUF3755"/>
    <property type="match status" value="1"/>
</dbReference>
<feature type="compositionally biased region" description="Polar residues" evidence="1">
    <location>
        <begin position="174"/>
        <end position="193"/>
    </location>
</feature>
<dbReference type="OrthoDB" id="19768at2759"/>
<dbReference type="AlphaFoldDB" id="A0A8X7XNR6"/>
<dbReference type="PANTHER" id="PTHR14000">
    <property type="entry name" value="FINGER CCCH DOMAIN PROTEIN, PUTATIVE (DUF3755)-RELATED"/>
    <property type="match status" value="1"/>
</dbReference>
<dbReference type="CDD" id="cd00167">
    <property type="entry name" value="SANT"/>
    <property type="match status" value="1"/>
</dbReference>
<evidence type="ECO:0000313" key="3">
    <source>
        <dbReference type="Proteomes" id="UP000886885"/>
    </source>
</evidence>
<evidence type="ECO:0008006" key="4">
    <source>
        <dbReference type="Google" id="ProtNLM"/>
    </source>
</evidence>
<dbReference type="EMBL" id="JAAWWB010000241">
    <property type="protein sequence ID" value="KAG6737053.1"/>
    <property type="molecule type" value="Genomic_DNA"/>
</dbReference>
<evidence type="ECO:0000313" key="2">
    <source>
        <dbReference type="EMBL" id="KAG6737053.1"/>
    </source>
</evidence>
<dbReference type="PANTHER" id="PTHR14000:SF1">
    <property type="entry name" value="HISTONE H2A DEUBIQUITINASE (DUF3755)"/>
    <property type="match status" value="1"/>
</dbReference>
<proteinExistence type="predicted"/>
<reference evidence="2" key="1">
    <citation type="journal article" date="2020" name="bioRxiv">
        <title>Hybrid origin of Populus tomentosa Carr. identified through genome sequencing and phylogenomic analysis.</title>
        <authorList>
            <person name="An X."/>
            <person name="Gao K."/>
            <person name="Chen Z."/>
            <person name="Li J."/>
            <person name="Yang X."/>
            <person name="Yang X."/>
            <person name="Zhou J."/>
            <person name="Guo T."/>
            <person name="Zhao T."/>
            <person name="Huang S."/>
            <person name="Miao D."/>
            <person name="Khan W.U."/>
            <person name="Rao P."/>
            <person name="Ye M."/>
            <person name="Lei B."/>
            <person name="Liao W."/>
            <person name="Wang J."/>
            <person name="Ji L."/>
            <person name="Li Y."/>
            <person name="Guo B."/>
            <person name="Mustafa N.S."/>
            <person name="Li S."/>
            <person name="Yun Q."/>
            <person name="Keller S.R."/>
            <person name="Mao J."/>
            <person name="Zhang R."/>
            <person name="Strauss S.H."/>
        </authorList>
    </citation>
    <scope>NUCLEOTIDE SEQUENCE</scope>
    <source>
        <strain evidence="2">GM15</strain>
        <tissue evidence="2">Leaf</tissue>
    </source>
</reference>
<organism evidence="2 3">
    <name type="scientific">Populus tomentosa</name>
    <name type="common">Chinese white poplar</name>
    <dbReference type="NCBI Taxonomy" id="118781"/>
    <lineage>
        <taxon>Eukaryota</taxon>
        <taxon>Viridiplantae</taxon>
        <taxon>Streptophyta</taxon>
        <taxon>Embryophyta</taxon>
        <taxon>Tracheophyta</taxon>
        <taxon>Spermatophyta</taxon>
        <taxon>Magnoliopsida</taxon>
        <taxon>eudicotyledons</taxon>
        <taxon>Gunneridae</taxon>
        <taxon>Pentapetalae</taxon>
        <taxon>rosids</taxon>
        <taxon>fabids</taxon>
        <taxon>Malpighiales</taxon>
        <taxon>Salicaceae</taxon>
        <taxon>Saliceae</taxon>
        <taxon>Populus</taxon>
    </lineage>
</organism>
<feature type="region of interest" description="Disordered" evidence="1">
    <location>
        <begin position="1"/>
        <end position="78"/>
    </location>
</feature>
<dbReference type="InterPro" id="IPR022228">
    <property type="entry name" value="DUF3755"/>
</dbReference>
<feature type="compositionally biased region" description="Low complexity" evidence="1">
    <location>
        <begin position="1"/>
        <end position="21"/>
    </location>
</feature>